<dbReference type="AlphaFoldDB" id="B9XBV9"/>
<evidence type="ECO:0000256" key="1">
    <source>
        <dbReference type="ARBA" id="ARBA00022723"/>
    </source>
</evidence>
<dbReference type="GO" id="GO:0046872">
    <property type="term" value="F:metal ion binding"/>
    <property type="evidence" value="ECO:0007669"/>
    <property type="project" value="UniProtKB-KW"/>
</dbReference>
<dbReference type="InterPro" id="IPR038492">
    <property type="entry name" value="GBBH-like_N_sf"/>
</dbReference>
<sequence>MRPLDIQPIGNELAIKWEDGTESFISLEKLRRHCPCAGCKGEMDVMGNVYKAPDQPLNARAFQLLRIANVGSYAIQPVWADGHATGLYTFDYLRKVSQAD</sequence>
<evidence type="ECO:0000313" key="4">
    <source>
        <dbReference type="EMBL" id="EEF62427.1"/>
    </source>
</evidence>
<dbReference type="EMBL" id="ABOX02000004">
    <property type="protein sequence ID" value="EEF62427.1"/>
    <property type="molecule type" value="Genomic_DNA"/>
</dbReference>
<organism evidence="4 5">
    <name type="scientific">Pedosphaera parvula (strain Ellin514)</name>
    <dbReference type="NCBI Taxonomy" id="320771"/>
    <lineage>
        <taxon>Bacteria</taxon>
        <taxon>Pseudomonadati</taxon>
        <taxon>Verrucomicrobiota</taxon>
        <taxon>Pedosphaerae</taxon>
        <taxon>Pedosphaerales</taxon>
        <taxon>Pedosphaeraceae</taxon>
        <taxon>Pedosphaera</taxon>
    </lineage>
</organism>
<dbReference type="PANTHER" id="PTHR35303">
    <property type="entry name" value="OS02G0197800 PROTEIN"/>
    <property type="match status" value="1"/>
</dbReference>
<dbReference type="OrthoDB" id="9794178at2"/>
<comment type="caution">
    <text evidence="4">The sequence shown here is derived from an EMBL/GenBank/DDBJ whole genome shotgun (WGS) entry which is preliminary data.</text>
</comment>
<keyword evidence="5" id="KW-1185">Reference proteome</keyword>
<keyword evidence="1" id="KW-0479">Metal-binding</keyword>
<evidence type="ECO:0000256" key="2">
    <source>
        <dbReference type="ARBA" id="ARBA00023004"/>
    </source>
</evidence>
<evidence type="ECO:0000259" key="3">
    <source>
        <dbReference type="Pfam" id="PF06155"/>
    </source>
</evidence>
<gene>
    <name evidence="4" type="ORF">Cflav_PD5062</name>
</gene>
<name>B9XBV9_PEDPL</name>
<dbReference type="Gene3D" id="3.30.2020.30">
    <property type="match status" value="1"/>
</dbReference>
<dbReference type="InterPro" id="IPR010376">
    <property type="entry name" value="GBBH-like_N"/>
</dbReference>
<reference evidence="4 5" key="1">
    <citation type="journal article" date="2011" name="J. Bacteriol.">
        <title>Genome sequence of 'Pedosphaera parvula' Ellin514, an aerobic Verrucomicrobial isolate from pasture soil.</title>
        <authorList>
            <person name="Kant R."/>
            <person name="van Passel M.W."/>
            <person name="Sangwan P."/>
            <person name="Palva A."/>
            <person name="Lucas S."/>
            <person name="Copeland A."/>
            <person name="Lapidus A."/>
            <person name="Glavina Del Rio T."/>
            <person name="Dalin E."/>
            <person name="Tice H."/>
            <person name="Bruce D."/>
            <person name="Goodwin L."/>
            <person name="Pitluck S."/>
            <person name="Chertkov O."/>
            <person name="Larimer F.W."/>
            <person name="Land M.L."/>
            <person name="Hauser L."/>
            <person name="Brettin T.S."/>
            <person name="Detter J.C."/>
            <person name="Han S."/>
            <person name="de Vos W.M."/>
            <person name="Janssen P.H."/>
            <person name="Smidt H."/>
        </authorList>
    </citation>
    <scope>NUCLEOTIDE SEQUENCE [LARGE SCALE GENOMIC DNA]</scope>
    <source>
        <strain evidence="4 5">Ellin514</strain>
    </source>
</reference>
<dbReference type="Pfam" id="PF06155">
    <property type="entry name" value="GBBH-like_N"/>
    <property type="match status" value="1"/>
</dbReference>
<evidence type="ECO:0000313" key="5">
    <source>
        <dbReference type="Proteomes" id="UP000003688"/>
    </source>
</evidence>
<proteinExistence type="predicted"/>
<protein>
    <recommendedName>
        <fullName evidence="3">Gamma-butyrobetaine hydroxylase-like N-terminal domain-containing protein</fullName>
    </recommendedName>
</protein>
<keyword evidence="2" id="KW-0408">Iron</keyword>
<accession>B9XBV9</accession>
<dbReference type="RefSeq" id="WP_007413307.1">
    <property type="nucleotide sequence ID" value="NZ_ABOX02000004.1"/>
</dbReference>
<feature type="domain" description="Gamma-butyrobetaine hydroxylase-like N-terminal" evidence="3">
    <location>
        <begin position="10"/>
        <end position="94"/>
    </location>
</feature>
<dbReference type="Proteomes" id="UP000003688">
    <property type="component" value="Unassembled WGS sequence"/>
</dbReference>
<dbReference type="STRING" id="320771.Cflav_PD5062"/>